<proteinExistence type="predicted"/>
<evidence type="ECO:0000313" key="2">
    <source>
        <dbReference type="Proteomes" id="UP000789803"/>
    </source>
</evidence>
<dbReference type="Proteomes" id="UP000789803">
    <property type="component" value="Unassembled WGS sequence"/>
</dbReference>
<evidence type="ECO:0000313" key="1">
    <source>
        <dbReference type="EMBL" id="CAD7288970.1"/>
    </source>
</evidence>
<organism evidence="1 2">
    <name type="scientific">Campylobacter majalis</name>
    <dbReference type="NCBI Taxonomy" id="2790656"/>
    <lineage>
        <taxon>Bacteria</taxon>
        <taxon>Pseudomonadati</taxon>
        <taxon>Campylobacterota</taxon>
        <taxon>Epsilonproteobacteria</taxon>
        <taxon>Campylobacterales</taxon>
        <taxon>Campylobacteraceae</taxon>
        <taxon>Campylobacter</taxon>
    </lineage>
</organism>
<dbReference type="EMBL" id="CAJHOF010000011">
    <property type="protein sequence ID" value="CAD7288970.1"/>
    <property type="molecule type" value="Genomic_DNA"/>
</dbReference>
<dbReference type="RefSeq" id="WP_229933068.1">
    <property type="nucleotide sequence ID" value="NZ_CAJHOF010000011.1"/>
</dbReference>
<accession>A0ABN7KC31</accession>
<name>A0ABN7KC31_9BACT</name>
<reference evidence="1 2" key="1">
    <citation type="submission" date="2020-11" db="EMBL/GenBank/DDBJ databases">
        <authorList>
            <person name="Peeters C."/>
        </authorList>
    </citation>
    <scope>NUCLEOTIDE SEQUENCE [LARGE SCALE GENOMIC DNA]</scope>
    <source>
        <strain evidence="1 2">LMG 7974</strain>
    </source>
</reference>
<comment type="caution">
    <text evidence="1">The sequence shown here is derived from an EMBL/GenBank/DDBJ whole genome shotgun (WGS) entry which is preliminary data.</text>
</comment>
<keyword evidence="2" id="KW-1185">Reference proteome</keyword>
<protein>
    <submittedName>
        <fullName evidence="1">Uncharacterized protein</fullName>
    </submittedName>
</protein>
<gene>
    <name evidence="1" type="ORF">LMG7974_01275</name>
</gene>
<sequence length="93" mass="11149">MKAKSLFNCRCDIYDLLHKLGDEFWECVRKSKRVFVYFEASERLKLMRIADVCIDPIQREIARNGGEFSFRDEFIGDWTDVRVINFWAVISYQ</sequence>